<proteinExistence type="predicted"/>
<dbReference type="SUPFAM" id="SSF81383">
    <property type="entry name" value="F-box domain"/>
    <property type="match status" value="1"/>
</dbReference>
<accession>A0A8H5FX74</accession>
<reference evidence="1 2" key="1">
    <citation type="journal article" date="2020" name="ISME J.">
        <title>Uncovering the hidden diversity of litter-decomposition mechanisms in mushroom-forming fungi.</title>
        <authorList>
            <person name="Floudas D."/>
            <person name="Bentzer J."/>
            <person name="Ahren D."/>
            <person name="Johansson T."/>
            <person name="Persson P."/>
            <person name="Tunlid A."/>
        </authorList>
    </citation>
    <scope>NUCLEOTIDE SEQUENCE [LARGE SCALE GENOMIC DNA]</scope>
    <source>
        <strain evidence="1 2">CBS 291.85</strain>
    </source>
</reference>
<name>A0A8H5FX74_9AGAR</name>
<evidence type="ECO:0000313" key="2">
    <source>
        <dbReference type="Proteomes" id="UP000559256"/>
    </source>
</evidence>
<comment type="caution">
    <text evidence="1">The sequence shown here is derived from an EMBL/GenBank/DDBJ whole genome shotgun (WGS) entry which is preliminary data.</text>
</comment>
<dbReference type="EMBL" id="JAACJM010000064">
    <property type="protein sequence ID" value="KAF5353065.1"/>
    <property type="molecule type" value="Genomic_DNA"/>
</dbReference>
<organism evidence="1 2">
    <name type="scientific">Tetrapyrgos nigripes</name>
    <dbReference type="NCBI Taxonomy" id="182062"/>
    <lineage>
        <taxon>Eukaryota</taxon>
        <taxon>Fungi</taxon>
        <taxon>Dikarya</taxon>
        <taxon>Basidiomycota</taxon>
        <taxon>Agaricomycotina</taxon>
        <taxon>Agaricomycetes</taxon>
        <taxon>Agaricomycetidae</taxon>
        <taxon>Agaricales</taxon>
        <taxon>Marasmiineae</taxon>
        <taxon>Marasmiaceae</taxon>
        <taxon>Tetrapyrgos</taxon>
    </lineage>
</organism>
<keyword evidence="2" id="KW-1185">Reference proteome</keyword>
<evidence type="ECO:0000313" key="1">
    <source>
        <dbReference type="EMBL" id="KAF5353065.1"/>
    </source>
</evidence>
<dbReference type="InterPro" id="IPR036047">
    <property type="entry name" value="F-box-like_dom_sf"/>
</dbReference>
<dbReference type="AlphaFoldDB" id="A0A8H5FX74"/>
<dbReference type="OrthoDB" id="2447803at2759"/>
<sequence>MSSTPPTDIQDRNNNDDLILIILPAQTTNPTLLYETYEHGPGRKCKSSVYKHHIITAGKQYCLMVKPWINGNLFRQAAPSDTSGAISSQCFESFETYQSRYLLELHHYLAVYPPLSKLVQDVQAFGLLFTKHISNERSQSLTTLHLLAPIIFADINQDFTIWSASTTVEHGKSDHFKSLLFDLNQKKNHFSPIFFPDCDTTKTPFMNEIQPAEEAAHIGLTVYITTFTGEVGLDSEGFNPSIWHLKWLLTIWIKGTITFGVISMGLATQGHCYKPTVTPYKALARFSHSGSAGLQSHSWRHVLLQLMAHPLFQITELLYLIITHLNRNDQVSCTAICKEWSEVALDIIWAQVDPDDVPAFTNLFTPVKKIVKVAGDRSYTFDSPPSPESFICFKSKYYLDCALEQILKVVRVWGLHFLIWVLGLEPGVPALFSGLDIDAADPHTETFSWVVQYCAEGFLSVKDCNDINILSLFLFFFPVLLSSSDSPVSPGINPFVFTSNKFET</sequence>
<protein>
    <recommendedName>
        <fullName evidence="3">F-box domain-containing protein</fullName>
    </recommendedName>
</protein>
<gene>
    <name evidence="1" type="ORF">D9758_008767</name>
</gene>
<evidence type="ECO:0008006" key="3">
    <source>
        <dbReference type="Google" id="ProtNLM"/>
    </source>
</evidence>
<dbReference type="Proteomes" id="UP000559256">
    <property type="component" value="Unassembled WGS sequence"/>
</dbReference>